<feature type="binding site" description="axial binding residue" evidence="11">
    <location>
        <position position="110"/>
    </location>
    <ligand>
        <name>heme b</name>
        <dbReference type="ChEBI" id="CHEBI:60344"/>
        <note>ligand shared with SDHC</note>
    </ligand>
    <ligandPart>
        <name>Fe</name>
        <dbReference type="ChEBI" id="CHEBI:18248"/>
    </ligandPart>
</feature>
<dbReference type="InterPro" id="IPR007992">
    <property type="entry name" value="CybS"/>
</dbReference>
<evidence type="ECO:0000256" key="9">
    <source>
        <dbReference type="ARBA" id="ARBA00023136"/>
    </source>
</evidence>
<protein>
    <recommendedName>
        <fullName evidence="12">Succinate dehydrogenase [ubiquinone] cytochrome b small subunit</fullName>
    </recommendedName>
</protein>
<organism evidence="13 14">
    <name type="scientific">Thelonectria olida</name>
    <dbReference type="NCBI Taxonomy" id="1576542"/>
    <lineage>
        <taxon>Eukaryota</taxon>
        <taxon>Fungi</taxon>
        <taxon>Dikarya</taxon>
        <taxon>Ascomycota</taxon>
        <taxon>Pezizomycotina</taxon>
        <taxon>Sordariomycetes</taxon>
        <taxon>Hypocreomycetidae</taxon>
        <taxon>Hypocreales</taxon>
        <taxon>Nectriaceae</taxon>
        <taxon>Thelonectria</taxon>
    </lineage>
</organism>
<dbReference type="GO" id="GO:0006099">
    <property type="term" value="P:tricarboxylic acid cycle"/>
    <property type="evidence" value="ECO:0007669"/>
    <property type="project" value="TreeGrafter"/>
</dbReference>
<comment type="similarity">
    <text evidence="2 12">Belongs to the CybS family.</text>
</comment>
<dbReference type="Pfam" id="PF05328">
    <property type="entry name" value="CybS"/>
    <property type="match status" value="1"/>
</dbReference>
<dbReference type="GO" id="GO:0098796">
    <property type="term" value="C:membrane protein complex"/>
    <property type="evidence" value="ECO:0007669"/>
    <property type="project" value="UniProtKB-ARBA"/>
</dbReference>
<evidence type="ECO:0000256" key="12">
    <source>
        <dbReference type="RuleBase" id="RU364031"/>
    </source>
</evidence>
<keyword evidence="11" id="KW-0408">Iron</keyword>
<dbReference type="PANTHER" id="PTHR13337:SF2">
    <property type="entry name" value="SUCCINATE DEHYDROGENASE [UBIQUINONE] CYTOCHROME B SMALL SUBUNIT, MITOCHONDRIAL"/>
    <property type="match status" value="1"/>
</dbReference>
<evidence type="ECO:0000256" key="7">
    <source>
        <dbReference type="ARBA" id="ARBA00022989"/>
    </source>
</evidence>
<proteinExistence type="inferred from homology"/>
<evidence type="ECO:0000256" key="3">
    <source>
        <dbReference type="ARBA" id="ARBA00022448"/>
    </source>
</evidence>
<reference evidence="13 14" key="1">
    <citation type="journal article" date="2021" name="Nat. Commun.">
        <title>Genetic determinants of endophytism in the Arabidopsis root mycobiome.</title>
        <authorList>
            <person name="Mesny F."/>
            <person name="Miyauchi S."/>
            <person name="Thiergart T."/>
            <person name="Pickel B."/>
            <person name="Atanasova L."/>
            <person name="Karlsson M."/>
            <person name="Huettel B."/>
            <person name="Barry K.W."/>
            <person name="Haridas S."/>
            <person name="Chen C."/>
            <person name="Bauer D."/>
            <person name="Andreopoulos W."/>
            <person name="Pangilinan J."/>
            <person name="LaButti K."/>
            <person name="Riley R."/>
            <person name="Lipzen A."/>
            <person name="Clum A."/>
            <person name="Drula E."/>
            <person name="Henrissat B."/>
            <person name="Kohler A."/>
            <person name="Grigoriev I.V."/>
            <person name="Martin F.M."/>
            <person name="Hacquard S."/>
        </authorList>
    </citation>
    <scope>NUCLEOTIDE SEQUENCE [LARGE SCALE GENOMIC DNA]</scope>
    <source>
        <strain evidence="13 14">MPI-CAGE-CH-0241</strain>
    </source>
</reference>
<dbReference type="SUPFAM" id="SSF81343">
    <property type="entry name" value="Fumarate reductase respiratory complex transmembrane subunits"/>
    <property type="match status" value="1"/>
</dbReference>
<evidence type="ECO:0000256" key="8">
    <source>
        <dbReference type="ARBA" id="ARBA00023128"/>
    </source>
</evidence>
<evidence type="ECO:0000256" key="11">
    <source>
        <dbReference type="PIRSR" id="PIRSR607992-2"/>
    </source>
</evidence>
<keyword evidence="9 12" id="KW-0472">Membrane</keyword>
<comment type="caution">
    <text evidence="13">The sequence shown here is derived from an EMBL/GenBank/DDBJ whole genome shotgun (WGS) entry which is preliminary data.</text>
</comment>
<dbReference type="InterPro" id="IPR034804">
    <property type="entry name" value="SQR/QFR_C/D"/>
</dbReference>
<dbReference type="PANTHER" id="PTHR13337">
    <property type="entry name" value="SUCCINATE DEHYDROGENASE"/>
    <property type="match status" value="1"/>
</dbReference>
<keyword evidence="6 12" id="KW-0809">Transit peptide</keyword>
<dbReference type="GO" id="GO:0048039">
    <property type="term" value="F:ubiquinone binding"/>
    <property type="evidence" value="ECO:0007669"/>
    <property type="project" value="TreeGrafter"/>
</dbReference>
<sequence length="170" mass="18453">MASIVRPSLLRQTALASRWAAGPSSKLMGVAAFHNTARRTALIPPGPQRIVGTVNDPAPIPEPSASHGSYHWSFERLLAAGLVPLTVAPFAAGSLNPTTDAILCSVLLLHSHLGFQQSITDYFPKRKVPNLRRFFDWVLNIATVLVGVGLYEFETNDVGITEGVKRLWKA</sequence>
<comment type="subcellular location">
    <subcellularLocation>
        <location evidence="1 12">Mitochondrion inner membrane</location>
        <topology evidence="1 12">Multi-pass membrane protein</topology>
    </subcellularLocation>
</comment>
<dbReference type="Proteomes" id="UP000777438">
    <property type="component" value="Unassembled WGS sequence"/>
</dbReference>
<dbReference type="OrthoDB" id="18577at2759"/>
<keyword evidence="14" id="KW-1185">Reference proteome</keyword>
<keyword evidence="11" id="KW-0479">Metal-binding</keyword>
<keyword evidence="8 12" id="KW-0496">Mitochondrion</keyword>
<name>A0A9P9AWF4_9HYPO</name>
<keyword evidence="4" id="KW-0812">Transmembrane</keyword>
<dbReference type="AlphaFoldDB" id="A0A9P9AWF4"/>
<accession>A0A9P9AWF4</accession>
<dbReference type="CDD" id="cd03496">
    <property type="entry name" value="SQR_TypeC_CybS"/>
    <property type="match status" value="1"/>
</dbReference>
<dbReference type="GO" id="GO:0020037">
    <property type="term" value="F:heme binding"/>
    <property type="evidence" value="ECO:0007669"/>
    <property type="project" value="TreeGrafter"/>
</dbReference>
<evidence type="ECO:0000256" key="1">
    <source>
        <dbReference type="ARBA" id="ARBA00004448"/>
    </source>
</evidence>
<evidence type="ECO:0000256" key="5">
    <source>
        <dbReference type="ARBA" id="ARBA00022792"/>
    </source>
</evidence>
<keyword evidence="7" id="KW-1133">Transmembrane helix</keyword>
<keyword evidence="3" id="KW-0813">Transport</keyword>
<dbReference type="FunFam" id="1.20.1300.10:FF:000007">
    <property type="entry name" value="Succinate dehydrogenase [ubiquinone] cytochrome b small subunit"/>
    <property type="match status" value="1"/>
</dbReference>
<dbReference type="GO" id="GO:0005743">
    <property type="term" value="C:mitochondrial inner membrane"/>
    <property type="evidence" value="ECO:0007669"/>
    <property type="project" value="UniProtKB-SubCell"/>
</dbReference>
<dbReference type="EMBL" id="JAGPYM010000001">
    <property type="protein sequence ID" value="KAH6900392.1"/>
    <property type="molecule type" value="Genomic_DNA"/>
</dbReference>
<evidence type="ECO:0000256" key="6">
    <source>
        <dbReference type="ARBA" id="ARBA00022946"/>
    </source>
</evidence>
<evidence type="ECO:0000256" key="2">
    <source>
        <dbReference type="ARBA" id="ARBA00007294"/>
    </source>
</evidence>
<evidence type="ECO:0000313" key="14">
    <source>
        <dbReference type="Proteomes" id="UP000777438"/>
    </source>
</evidence>
<evidence type="ECO:0000256" key="10">
    <source>
        <dbReference type="PIRSR" id="PIRSR607992-1"/>
    </source>
</evidence>
<evidence type="ECO:0000256" key="4">
    <source>
        <dbReference type="ARBA" id="ARBA00022692"/>
    </source>
</evidence>
<feature type="binding site" evidence="10">
    <location>
        <position position="122"/>
    </location>
    <ligand>
        <name>a ubiquinone</name>
        <dbReference type="ChEBI" id="CHEBI:16389"/>
        <note>ligand shared with IP/SDHB</note>
    </ligand>
</feature>
<keyword evidence="5 12" id="KW-0999">Mitochondrion inner membrane</keyword>
<dbReference type="Gene3D" id="1.20.1300.10">
    <property type="entry name" value="Fumarate reductase/succinate dehydrogenase, transmembrane subunit"/>
    <property type="match status" value="1"/>
</dbReference>
<dbReference type="GO" id="GO:0006121">
    <property type="term" value="P:mitochondrial electron transport, succinate to ubiquinone"/>
    <property type="evidence" value="ECO:0007669"/>
    <property type="project" value="TreeGrafter"/>
</dbReference>
<evidence type="ECO:0000313" key="13">
    <source>
        <dbReference type="EMBL" id="KAH6900392.1"/>
    </source>
</evidence>
<gene>
    <name evidence="13" type="ORF">B0T10DRAFT_26725</name>
</gene>
<dbReference type="GO" id="GO:0046872">
    <property type="term" value="F:metal ion binding"/>
    <property type="evidence" value="ECO:0007669"/>
    <property type="project" value="UniProtKB-KW"/>
</dbReference>